<comment type="subcellular location">
    <subcellularLocation>
        <location evidence="11">Cytoplasm</location>
    </subcellularLocation>
    <text evidence="11">Localizes at mid-cell.</text>
</comment>
<dbReference type="PANTHER" id="PTHR34981">
    <property type="entry name" value="CELL DIVISION PROTEIN ZAPA"/>
    <property type="match status" value="1"/>
</dbReference>
<dbReference type="EMBL" id="QKPI01000030">
    <property type="protein sequence ID" value="RWT78386.1"/>
    <property type="molecule type" value="Genomic_DNA"/>
</dbReference>
<dbReference type="PATRIC" id="fig|550.250.peg.3605"/>
<reference evidence="17 24" key="2">
    <citation type="submission" date="2018-04" db="EMBL/GenBank/DDBJ databases">
        <title>Genome sequencing reveals highly heavy metal resistance and biotechnology application of the novel Enterobacter cloacae amazonensis isolated from wastewater river in Manaus - Amazonas.</title>
        <authorList>
            <person name="Astolfi M.C.T."/>
            <person name="Carvalho E.B.D.S."/>
            <person name="Lacerda L.B."/>
            <person name="Pinto M.V."/>
            <person name="Nogueira V.B."/>
            <person name="Barros A.M."/>
            <person name="Astolfi-Filho S."/>
        </authorList>
    </citation>
    <scope>NUCLEOTIDE SEQUENCE [LARGE SCALE GENOMIC DNA]</scope>
    <source>
        <strain evidence="24">amazonensis</strain>
        <strain evidence="17">Amazonensis</strain>
    </source>
</reference>
<evidence type="ECO:0000313" key="25">
    <source>
        <dbReference type="Proteomes" id="UP000251576"/>
    </source>
</evidence>
<dbReference type="GO" id="GO:0005886">
    <property type="term" value="C:plasma membrane"/>
    <property type="evidence" value="ECO:0007669"/>
    <property type="project" value="UniProtKB-UniRule"/>
</dbReference>
<dbReference type="Proteomes" id="UP001161707">
    <property type="component" value="Unassembled WGS sequence"/>
</dbReference>
<dbReference type="Gene3D" id="3.30.160.880">
    <property type="entry name" value="Cell division protein ZapA protomer, N-terminal domain"/>
    <property type="match status" value="1"/>
</dbReference>
<dbReference type="GO" id="GO:0000917">
    <property type="term" value="P:division septum assembly"/>
    <property type="evidence" value="ECO:0007669"/>
    <property type="project" value="UniProtKB-KW"/>
</dbReference>
<dbReference type="HAMAP" id="MF_02012">
    <property type="entry name" value="ZapA_type1"/>
    <property type="match status" value="1"/>
</dbReference>
<reference evidence="15" key="8">
    <citation type="submission" date="2022-09" db="EMBL/GenBank/DDBJ databases">
        <title>Intensive care unit water sources are persistently colonized with multi-drug resistant bacteria and are the site of extensive horizontal gene transfer of antibiotic resistance genes.</title>
        <authorList>
            <person name="Diorio-Toth L."/>
        </authorList>
    </citation>
    <scope>NUCLEOTIDE SEQUENCE</scope>
    <source>
        <strain evidence="16">GD03711</strain>
        <strain evidence="15">GD04139</strain>
    </source>
</reference>
<reference evidence="12 30" key="6">
    <citation type="submission" date="2019-12" db="EMBL/GenBank/DDBJ databases">
        <title>complete genome sequences of Enterobacter cloacae str. WP5-S18-CRE-02 isolated from wastewater treatment plant effluent.</title>
        <authorList>
            <person name="Sekizuka T."/>
            <person name="Itokawa K."/>
            <person name="Yatsu K."/>
            <person name="Inamine Y."/>
            <person name="Kuroda M."/>
        </authorList>
    </citation>
    <scope>NUCLEOTIDE SEQUENCE [LARGE SCALE GENOMIC DNA]</scope>
    <source>
        <strain evidence="12 30">WP5-S18-CRE-02</strain>
    </source>
</reference>
<evidence type="ECO:0000313" key="28">
    <source>
        <dbReference type="Proteomes" id="UP000290875"/>
    </source>
</evidence>
<sequence>MSAQPVDLQIFGRSLRVNCPPEQRDALNQAADDLNQRLQDLKERTRVTNTEQLVFIAALNISYELTQEKAKTRDYAASMEQRIKMLQQTIEQALLDQGRNPERPGPKFE</sequence>
<dbReference type="EMBL" id="JARJGR010000851">
    <property type="protein sequence ID" value="MDF3639292.1"/>
    <property type="molecule type" value="Genomic_DNA"/>
</dbReference>
<reference evidence="19 25" key="3">
    <citation type="submission" date="2018-06" db="EMBL/GenBank/DDBJ databases">
        <title>ACT-28, a chromosomally-encoded AmpC with carbapenemase activity from Enterobacter kobei.</title>
        <authorList>
            <person name="Jousset A.B."/>
            <person name="Oueslati S."/>
            <person name="Bernabeu S."/>
            <person name="Takissian J."/>
            <person name="Creton E."/>
            <person name="Vogel A."/>
            <person name="Cotellon G."/>
            <person name="Bonnin R.A."/>
            <person name="Dortet L."/>
            <person name="Naas T."/>
        </authorList>
    </citation>
    <scope>NUCLEOTIDE SEQUENCE [LARGE SCALE GENOMIC DNA]</scope>
    <source>
        <strain evidence="19 25">99B3</strain>
    </source>
</reference>
<dbReference type="RefSeq" id="WP_006811891.1">
    <property type="nucleotide sequence ID" value="NZ_AAXMGC020000004.1"/>
</dbReference>
<dbReference type="FunFam" id="1.20.5.50:FF:000001">
    <property type="entry name" value="Cell division protein ZapA"/>
    <property type="match status" value="1"/>
</dbReference>
<keyword evidence="6 11" id="KW-0717">Septation</keyword>
<evidence type="ECO:0000313" key="26">
    <source>
        <dbReference type="Proteomes" id="UP000275321"/>
    </source>
</evidence>
<evidence type="ECO:0000313" key="29">
    <source>
        <dbReference type="Proteomes" id="UP000509421"/>
    </source>
</evidence>
<reference evidence="13 23" key="1">
    <citation type="submission" date="2016-03" db="EMBL/GenBank/DDBJ databases">
        <authorList>
            <consortium name="Pathogen Informatics"/>
        </authorList>
    </citation>
    <scope>NUCLEOTIDE SEQUENCE [LARGE SCALE GENOMIC DNA]</scope>
    <source>
        <strain evidence="13">E1252</strain>
        <strain evidence="23">e1252</strain>
    </source>
</reference>
<evidence type="ECO:0000313" key="27">
    <source>
        <dbReference type="Proteomes" id="UP000289016"/>
    </source>
</evidence>
<name>A0A097V195_ENTCL</name>
<evidence type="ECO:0000256" key="6">
    <source>
        <dbReference type="ARBA" id="ARBA00023210"/>
    </source>
</evidence>
<dbReference type="EMBL" id="JAOCIY010000045">
    <property type="protein sequence ID" value="MDH1480964.1"/>
    <property type="molecule type" value="Genomic_DNA"/>
</dbReference>
<dbReference type="OMA" id="NICYELH"/>
<evidence type="ECO:0000313" key="22">
    <source>
        <dbReference type="EMBL" id="RXW30340.1"/>
    </source>
</evidence>
<dbReference type="InterPro" id="IPR036192">
    <property type="entry name" value="Cell_div_ZapA-like_sf"/>
</dbReference>
<dbReference type="PANTHER" id="PTHR34981:SF1">
    <property type="entry name" value="CELL DIVISION PROTEIN ZAPA"/>
    <property type="match status" value="1"/>
</dbReference>
<reference evidence="20 26" key="5">
    <citation type="submission" date="2018-10" db="EMBL/GenBank/DDBJ databases">
        <title>Transmission dynamics of multidrug resistant bacteria on intensive care unit surfaces.</title>
        <authorList>
            <person name="D'Souza A.W."/>
            <person name="Potter R.F."/>
            <person name="Wallace M."/>
            <person name="Shupe A."/>
            <person name="Patel S."/>
            <person name="Sun S."/>
            <person name="Gul D."/>
            <person name="Kwon J.H."/>
            <person name="Andleeb S."/>
            <person name="Burnham C.-A.D."/>
            <person name="Dantas G."/>
        </authorList>
    </citation>
    <scope>NUCLEOTIDE SEQUENCE [LARGE SCALE GENOMIC DNA]</scope>
    <source>
        <strain evidence="20 26">EC_073</strain>
    </source>
</reference>
<keyword evidence="3 11" id="KW-0963">Cytoplasm</keyword>
<evidence type="ECO:0000313" key="14">
    <source>
        <dbReference type="EMBL" id="MDF3639292.1"/>
    </source>
</evidence>
<dbReference type="Proteomes" id="UP000076008">
    <property type="component" value="Unassembled WGS sequence"/>
</dbReference>
<dbReference type="Pfam" id="PF05164">
    <property type="entry name" value="ZapA"/>
    <property type="match status" value="1"/>
</dbReference>
<keyword evidence="5 11" id="KW-0175">Coiled coil</keyword>
<dbReference type="EMBL" id="QJSL01000003">
    <property type="protein sequence ID" value="RXW30340.1"/>
    <property type="molecule type" value="Genomic_DNA"/>
</dbReference>
<accession>A0A097V195</accession>
<dbReference type="GO" id="GO:0030428">
    <property type="term" value="C:cell septum"/>
    <property type="evidence" value="ECO:0007669"/>
    <property type="project" value="TreeGrafter"/>
</dbReference>
<dbReference type="SUPFAM" id="SSF102829">
    <property type="entry name" value="Cell division protein ZapA-like"/>
    <property type="match status" value="1"/>
</dbReference>
<feature type="coiled-coil region" evidence="11">
    <location>
        <begin position="24"/>
        <end position="51"/>
    </location>
</feature>
<dbReference type="Gene3D" id="1.20.5.50">
    <property type="match status" value="1"/>
</dbReference>
<dbReference type="InterPro" id="IPR007838">
    <property type="entry name" value="Cell_div_ZapA-like"/>
</dbReference>
<dbReference type="Proteomes" id="UP000275321">
    <property type="component" value="Unassembled WGS sequence"/>
</dbReference>
<reference evidence="14" key="9">
    <citation type="submission" date="2023-03" db="EMBL/GenBank/DDBJ databases">
        <title>A Study on Prevalence and Characterization of Enterobacter cloacae strains in China.</title>
        <authorList>
            <person name="Zheng Z."/>
        </authorList>
    </citation>
    <scope>NUCLEOTIDE SEQUENCE</scope>
    <source>
        <strain evidence="14">EC77</strain>
    </source>
</reference>
<keyword evidence="4 11" id="KW-0132">Cell division</keyword>
<keyword evidence="7 11" id="KW-0131">Cell cycle</keyword>
<dbReference type="Proteomes" id="UP000290875">
    <property type="component" value="Unassembled WGS sequence"/>
</dbReference>
<dbReference type="GO" id="GO:0032153">
    <property type="term" value="C:cell division site"/>
    <property type="evidence" value="ECO:0007669"/>
    <property type="project" value="TreeGrafter"/>
</dbReference>
<dbReference type="InterPro" id="IPR023771">
    <property type="entry name" value="Cell_div_ZapA_eubact"/>
</dbReference>
<dbReference type="Proteomes" id="UP000241614">
    <property type="component" value="Unassembled WGS sequence"/>
</dbReference>
<dbReference type="EMBL" id="FJXR01000021">
    <property type="protein sequence ID" value="CZV87526.1"/>
    <property type="molecule type" value="Genomic_DNA"/>
</dbReference>
<dbReference type="Proteomes" id="UP000251576">
    <property type="component" value="Unassembled WGS sequence"/>
</dbReference>
<dbReference type="GeneID" id="93266968"/>
<dbReference type="GO" id="GO:0005829">
    <property type="term" value="C:cytosol"/>
    <property type="evidence" value="ECO:0007669"/>
    <property type="project" value="TreeGrafter"/>
</dbReference>
<evidence type="ECO:0000256" key="3">
    <source>
        <dbReference type="ARBA" id="ARBA00022490"/>
    </source>
</evidence>
<dbReference type="EMBL" id="AP022126">
    <property type="protein sequence ID" value="BBS33825.1"/>
    <property type="molecule type" value="Genomic_DNA"/>
</dbReference>
<comment type="subunit">
    <text evidence="9 11">Homodimer. Interacts with FtsZ.</text>
</comment>
<dbReference type="FunFam" id="3.30.160.880:FF:000001">
    <property type="entry name" value="Cell division protein ZapA"/>
    <property type="match status" value="1"/>
</dbReference>
<evidence type="ECO:0000313" key="24">
    <source>
        <dbReference type="Proteomes" id="UP000241614"/>
    </source>
</evidence>
<evidence type="ECO:0000256" key="11">
    <source>
        <dbReference type="HAMAP-Rule" id="MF_02012"/>
    </source>
</evidence>
<evidence type="ECO:0000256" key="8">
    <source>
        <dbReference type="ARBA" id="ARBA00024910"/>
    </source>
</evidence>
<evidence type="ECO:0000256" key="9">
    <source>
        <dbReference type="ARBA" id="ARBA00026068"/>
    </source>
</evidence>
<evidence type="ECO:0000256" key="7">
    <source>
        <dbReference type="ARBA" id="ARBA00023306"/>
    </source>
</evidence>
<dbReference type="NCBIfam" id="NF008209">
    <property type="entry name" value="PRK10972.1"/>
    <property type="match status" value="1"/>
</dbReference>
<reference evidence="18 29" key="7">
    <citation type="submission" date="2020-06" db="EMBL/GenBank/DDBJ databases">
        <title>Long-read sequencing of DSM26481-BlokeschLab.</title>
        <authorList>
            <person name="Blokesch M."/>
        </authorList>
    </citation>
    <scope>NUCLEOTIDE SEQUENCE [LARGE SCALE GENOMIC DNA]</scope>
    <source>
        <strain evidence="18 29">DSM 26481</strain>
    </source>
</reference>
<evidence type="ECO:0000256" key="2">
    <source>
        <dbReference type="ARBA" id="ARBA00015195"/>
    </source>
</evidence>
<evidence type="ECO:0000313" key="19">
    <source>
        <dbReference type="EMBL" id="RAZ68862.1"/>
    </source>
</evidence>
<dbReference type="Proteomes" id="UP000289016">
    <property type="component" value="Unassembled WGS sequence"/>
</dbReference>
<dbReference type="KEGG" id="eclg:EC036_36350"/>
<proteinExistence type="inferred from homology"/>
<reference evidence="27 28" key="4">
    <citation type="submission" date="2018-06" db="EMBL/GenBank/DDBJ databases">
        <title>Carbapenemase-producing Enterobacteriaceae present in wastewater treatment plant effluent and nearby surface waters in the US.</title>
        <authorList>
            <person name="Mathys D.A."/>
            <person name="Mollenkopf D.F."/>
            <person name="Feicht S.M."/>
            <person name="Adams R.J."/>
            <person name="Albers A.L."/>
            <person name="Grooters S.V."/>
            <person name="Stuever D.M."/>
            <person name="Daniels J.B."/>
            <person name="Wittum T.E."/>
        </authorList>
    </citation>
    <scope>NUCLEOTIDE SEQUENCE [LARGE SCALE GENOMIC DNA]</scope>
    <source>
        <strain evidence="21 27">GEO_23_Down_A</strain>
        <strain evidence="22 28">GEO_4_Eff_A</strain>
    </source>
</reference>
<evidence type="ECO:0000256" key="10">
    <source>
        <dbReference type="ARBA" id="ARBA00033158"/>
    </source>
</evidence>
<evidence type="ECO:0000313" key="23">
    <source>
        <dbReference type="Proteomes" id="UP000076008"/>
    </source>
</evidence>
<comment type="function">
    <text evidence="8 11">Activator of cell division through the inhibition of FtsZ GTPase activity, therefore promoting FtsZ assembly into bundles of protofilaments necessary for the formation of the division Z ring. It is recruited early at mid-cell but it is not essential for cell division.</text>
</comment>
<evidence type="ECO:0000313" key="13">
    <source>
        <dbReference type="EMBL" id="CZV87526.1"/>
    </source>
</evidence>
<evidence type="ECO:0000313" key="12">
    <source>
        <dbReference type="EMBL" id="BBS33825.1"/>
    </source>
</evidence>
<dbReference type="Proteomes" id="UP000509421">
    <property type="component" value="Chromosome"/>
</dbReference>
<dbReference type="EMBL" id="JAODZM010000015">
    <property type="protein sequence ID" value="MDH0196266.1"/>
    <property type="molecule type" value="Genomic_DNA"/>
</dbReference>
<gene>
    <name evidence="11 19" type="primary">zapA</name>
    <name evidence="17" type="ORF">DA103_12800</name>
    <name evidence="22" type="ORF">DM877_04860</name>
    <name evidence="21" type="ORF">DN595_13475</name>
    <name evidence="19" type="ORF">DP202_08535</name>
    <name evidence="20" type="ORF">EGK68_15870</name>
    <name evidence="18" type="ORF">HWQ14_09170</name>
    <name evidence="16" type="ORF">N5E88_15945</name>
    <name evidence="15" type="ORF">N7383_11545</name>
    <name evidence="14" type="ORF">P3S46_18990</name>
    <name evidence="13" type="ORF">SAMEA2273318_03417</name>
    <name evidence="12" type="ORF">WP5S18C02_40310</name>
</gene>
<evidence type="ECO:0000313" key="18">
    <source>
        <dbReference type="EMBL" id="QKZ97846.1"/>
    </source>
</evidence>
<dbReference type="Proteomes" id="UP001158360">
    <property type="component" value="Unassembled WGS sequence"/>
</dbReference>
<evidence type="ECO:0000256" key="5">
    <source>
        <dbReference type="ARBA" id="ARBA00023054"/>
    </source>
</evidence>
<protein>
    <recommendedName>
        <fullName evidence="2 11">Cell division protein ZapA</fullName>
    </recommendedName>
    <alternativeName>
        <fullName evidence="10 11">Z ring-associated protein ZapA</fullName>
    </alternativeName>
</protein>
<dbReference type="EMBL" id="PZPP01000014">
    <property type="protein sequence ID" value="PTM34709.1"/>
    <property type="molecule type" value="Genomic_DNA"/>
</dbReference>
<dbReference type="AlphaFoldDB" id="A0A097V195"/>
<comment type="similarity">
    <text evidence="1 11">Belongs to the ZapA family. Type 1 subfamily.</text>
</comment>
<dbReference type="EMBL" id="QMDH01000011">
    <property type="protein sequence ID" value="RAZ68862.1"/>
    <property type="molecule type" value="Genomic_DNA"/>
</dbReference>
<evidence type="ECO:0000256" key="4">
    <source>
        <dbReference type="ARBA" id="ARBA00022618"/>
    </source>
</evidence>
<dbReference type="Proteomes" id="UP000515488">
    <property type="component" value="Chromosome"/>
</dbReference>
<dbReference type="InterPro" id="IPR042233">
    <property type="entry name" value="Cell_div_ZapA_N"/>
</dbReference>
<evidence type="ECO:0000256" key="1">
    <source>
        <dbReference type="ARBA" id="ARBA00010074"/>
    </source>
</evidence>
<evidence type="ECO:0000313" key="15">
    <source>
        <dbReference type="EMBL" id="MDH0196266.1"/>
    </source>
</evidence>
<dbReference type="GO" id="GO:0000921">
    <property type="term" value="P:septin ring assembly"/>
    <property type="evidence" value="ECO:0007669"/>
    <property type="project" value="TreeGrafter"/>
</dbReference>
<evidence type="ECO:0000313" key="17">
    <source>
        <dbReference type="EMBL" id="PTM34709.1"/>
    </source>
</evidence>
<dbReference type="OrthoDB" id="5917174at2"/>
<dbReference type="GO" id="GO:0043093">
    <property type="term" value="P:FtsZ-dependent cytokinesis"/>
    <property type="evidence" value="ECO:0007669"/>
    <property type="project" value="TreeGrafter"/>
</dbReference>
<organism evidence="19 25">
    <name type="scientific">Enterobacter cloacae</name>
    <dbReference type="NCBI Taxonomy" id="550"/>
    <lineage>
        <taxon>Bacteria</taxon>
        <taxon>Pseudomonadati</taxon>
        <taxon>Pseudomonadota</taxon>
        <taxon>Gammaproteobacteria</taxon>
        <taxon>Enterobacterales</taxon>
        <taxon>Enterobacteriaceae</taxon>
        <taxon>Enterobacter</taxon>
        <taxon>Enterobacter cloacae complex</taxon>
    </lineage>
</organism>
<dbReference type="GeneID" id="97446922"/>
<dbReference type="Proteomes" id="UP001215180">
    <property type="component" value="Unassembled WGS sequence"/>
</dbReference>
<evidence type="ECO:0000313" key="16">
    <source>
        <dbReference type="EMBL" id="MDH1480964.1"/>
    </source>
</evidence>
<dbReference type="EMBL" id="CP056117">
    <property type="protein sequence ID" value="QKZ97846.1"/>
    <property type="molecule type" value="Genomic_DNA"/>
</dbReference>
<evidence type="ECO:0000313" key="30">
    <source>
        <dbReference type="Proteomes" id="UP000515488"/>
    </source>
</evidence>
<evidence type="ECO:0000313" key="21">
    <source>
        <dbReference type="EMBL" id="RWT78386.1"/>
    </source>
</evidence>
<evidence type="ECO:0000313" key="20">
    <source>
        <dbReference type="EMBL" id="RSB29477.1"/>
    </source>
</evidence>
<dbReference type="KEGG" id="ecln:ECNIH4_04380"/>
<dbReference type="EMBL" id="RHWT01000022">
    <property type="protein sequence ID" value="RSB29477.1"/>
    <property type="molecule type" value="Genomic_DNA"/>
</dbReference>
<accession>A0A0M7ITR1</accession>